<dbReference type="GO" id="GO:0045900">
    <property type="term" value="P:negative regulation of translational elongation"/>
    <property type="evidence" value="ECO:0007669"/>
    <property type="project" value="TreeGrafter"/>
</dbReference>
<comment type="subcellular location">
    <subcellularLocation>
        <location evidence="3">Cytoplasm</location>
    </subcellularLocation>
</comment>
<dbReference type="OrthoDB" id="9794975at2"/>
<dbReference type="Pfam" id="PF02482">
    <property type="entry name" value="Ribosomal_S30AE"/>
    <property type="match status" value="1"/>
</dbReference>
<accession>A0A1H9IA60</accession>
<name>A0A1H9IA60_9ACTN</name>
<evidence type="ECO:0000256" key="3">
    <source>
        <dbReference type="HAMAP-Rule" id="MF_00839"/>
    </source>
</evidence>
<dbReference type="FunFam" id="3.30.505.50:FF:000002">
    <property type="entry name" value="Ribosome hibernation promoting factor"/>
    <property type="match status" value="1"/>
</dbReference>
<organism evidence="6 7">
    <name type="scientific">Microlunatus flavus</name>
    <dbReference type="NCBI Taxonomy" id="1036181"/>
    <lineage>
        <taxon>Bacteria</taxon>
        <taxon>Bacillati</taxon>
        <taxon>Actinomycetota</taxon>
        <taxon>Actinomycetes</taxon>
        <taxon>Propionibacteriales</taxon>
        <taxon>Propionibacteriaceae</taxon>
        <taxon>Microlunatus</taxon>
    </lineage>
</organism>
<evidence type="ECO:0000256" key="1">
    <source>
        <dbReference type="ARBA" id="ARBA00022490"/>
    </source>
</evidence>
<dbReference type="STRING" id="1036181.SAMN05421756_105151"/>
<feature type="region of interest" description="Disordered" evidence="4">
    <location>
        <begin position="95"/>
        <end position="131"/>
    </location>
</feature>
<dbReference type="Pfam" id="PF16321">
    <property type="entry name" value="Ribosom_S30AE_C"/>
    <property type="match status" value="1"/>
</dbReference>
<dbReference type="InterPro" id="IPR034694">
    <property type="entry name" value="HPF_long/plastid"/>
</dbReference>
<keyword evidence="1 3" id="KW-0963">Cytoplasm</keyword>
<dbReference type="Proteomes" id="UP000198504">
    <property type="component" value="Unassembled WGS sequence"/>
</dbReference>
<proteinExistence type="inferred from homology"/>
<dbReference type="GO" id="GO:0043024">
    <property type="term" value="F:ribosomal small subunit binding"/>
    <property type="evidence" value="ECO:0007669"/>
    <property type="project" value="TreeGrafter"/>
</dbReference>
<dbReference type="PANTHER" id="PTHR33231">
    <property type="entry name" value="30S RIBOSOMAL PROTEIN"/>
    <property type="match status" value="1"/>
</dbReference>
<dbReference type="CDD" id="cd00552">
    <property type="entry name" value="RaiA"/>
    <property type="match status" value="1"/>
</dbReference>
<dbReference type="PANTHER" id="PTHR33231:SF1">
    <property type="entry name" value="30S RIBOSOMAL PROTEIN"/>
    <property type="match status" value="1"/>
</dbReference>
<feature type="compositionally biased region" description="Basic residues" evidence="4">
    <location>
        <begin position="95"/>
        <end position="104"/>
    </location>
</feature>
<evidence type="ECO:0000256" key="2">
    <source>
        <dbReference type="ARBA" id="ARBA00022845"/>
    </source>
</evidence>
<dbReference type="EMBL" id="FOFA01000005">
    <property type="protein sequence ID" value="SEQ71408.1"/>
    <property type="molecule type" value="Genomic_DNA"/>
</dbReference>
<dbReference type="Gene3D" id="3.30.160.100">
    <property type="entry name" value="Ribosome hibernation promotion factor-like"/>
    <property type="match status" value="1"/>
</dbReference>
<reference evidence="7" key="1">
    <citation type="submission" date="2016-10" db="EMBL/GenBank/DDBJ databases">
        <authorList>
            <person name="Varghese N."/>
            <person name="Submissions S."/>
        </authorList>
    </citation>
    <scope>NUCLEOTIDE SEQUENCE [LARGE SCALE GENOMIC DNA]</scope>
    <source>
        <strain evidence="7">CGMCC 4.6856</strain>
    </source>
</reference>
<dbReference type="Gene3D" id="3.30.505.50">
    <property type="entry name" value="Sigma 54 modulation/S30EA ribosomal protein, C-terminal domain"/>
    <property type="match status" value="1"/>
</dbReference>
<comment type="function">
    <text evidence="3">Required for dimerization of active 70S ribosomes into 100S ribosomes in stationary phase; 100S ribosomes are translationally inactive and sometimes present during exponential growth.</text>
</comment>
<dbReference type="InterPro" id="IPR032528">
    <property type="entry name" value="Ribosom_S30AE_C"/>
</dbReference>
<evidence type="ECO:0000313" key="7">
    <source>
        <dbReference type="Proteomes" id="UP000198504"/>
    </source>
</evidence>
<evidence type="ECO:0000313" key="6">
    <source>
        <dbReference type="EMBL" id="SEQ71408.1"/>
    </source>
</evidence>
<dbReference type="NCBIfam" id="TIGR00741">
    <property type="entry name" value="yfiA"/>
    <property type="match status" value="1"/>
</dbReference>
<dbReference type="HAMAP" id="MF_00839">
    <property type="entry name" value="HPF"/>
    <property type="match status" value="1"/>
</dbReference>
<keyword evidence="7" id="KW-1185">Reference proteome</keyword>
<dbReference type="InterPro" id="IPR003489">
    <property type="entry name" value="RHF/RaiA"/>
</dbReference>
<sequence length="211" mass="23309">MDVVVKSRHCTVADEFRALAEEKLARLEKLDTRVIRVEVEVTEEPNKRQHDQAHCVEITLRSKGPVVRAEASSIDKNAALDMAVDRVMAQLRKAADRKKVHRGQHAPQSLRVATPPDLGSVPAAEDDTESDTRVVAGIEVQGDGPLVVREKKHAAEPMTLDQALLAMELVGHDFFLFVDADHDLPSVVYRRHGYDYGVIRLETADAVAHAG</sequence>
<evidence type="ECO:0000256" key="4">
    <source>
        <dbReference type="SAM" id="MobiDB-lite"/>
    </source>
</evidence>
<dbReference type="InterPro" id="IPR038416">
    <property type="entry name" value="Ribosom_S30AE_C_sf"/>
</dbReference>
<comment type="similarity">
    <text evidence="3">Belongs to the HPF/YfiA ribosome-associated protein family. Long HPF subfamily.</text>
</comment>
<gene>
    <name evidence="3" type="primary">hpf</name>
    <name evidence="6" type="ORF">SAMN05421756_105151</name>
</gene>
<dbReference type="SUPFAM" id="SSF69754">
    <property type="entry name" value="Ribosome binding protein Y (YfiA homologue)"/>
    <property type="match status" value="1"/>
</dbReference>
<dbReference type="GO" id="GO:0022627">
    <property type="term" value="C:cytosolic small ribosomal subunit"/>
    <property type="evidence" value="ECO:0007669"/>
    <property type="project" value="TreeGrafter"/>
</dbReference>
<evidence type="ECO:0000259" key="5">
    <source>
        <dbReference type="Pfam" id="PF16321"/>
    </source>
</evidence>
<comment type="subunit">
    <text evidence="3">Interacts with 100S ribosomes.</text>
</comment>
<protein>
    <recommendedName>
        <fullName evidence="3">Ribosome hibernation promoting factor</fullName>
        <shortName evidence="3">HPF</shortName>
    </recommendedName>
</protein>
<keyword evidence="2 3" id="KW-0810">Translation regulation</keyword>
<dbReference type="RefSeq" id="WP_091181203.1">
    <property type="nucleotide sequence ID" value="NZ_FOFA01000005.1"/>
</dbReference>
<dbReference type="InterPro" id="IPR050574">
    <property type="entry name" value="HPF/YfiA_ribosome-assoc"/>
</dbReference>
<dbReference type="InterPro" id="IPR036567">
    <property type="entry name" value="RHF-like"/>
</dbReference>
<feature type="domain" description="Sigma 54 modulation/S30EA ribosomal protein C-terminal" evidence="5">
    <location>
        <begin position="145"/>
        <end position="198"/>
    </location>
</feature>
<dbReference type="AlphaFoldDB" id="A0A1H9IA60"/>